<comment type="similarity">
    <text evidence="1">Belongs to the 'phage' integrase family.</text>
</comment>
<dbReference type="NCBIfam" id="NF040815">
    <property type="entry name" value="recomb_XerA_Arch"/>
    <property type="match status" value="1"/>
</dbReference>
<dbReference type="InterPro" id="IPR010998">
    <property type="entry name" value="Integrase_recombinase_N"/>
</dbReference>
<evidence type="ECO:0000256" key="1">
    <source>
        <dbReference type="ARBA" id="ARBA00008857"/>
    </source>
</evidence>
<dbReference type="Proteomes" id="UP000177610">
    <property type="component" value="Unassembled WGS sequence"/>
</dbReference>
<evidence type="ECO:0000256" key="3">
    <source>
        <dbReference type="ARBA" id="ARBA00023125"/>
    </source>
</evidence>
<dbReference type="PANTHER" id="PTHR30349">
    <property type="entry name" value="PHAGE INTEGRASE-RELATED"/>
    <property type="match status" value="1"/>
</dbReference>
<evidence type="ECO:0000259" key="6">
    <source>
        <dbReference type="PROSITE" id="PS51898"/>
    </source>
</evidence>
<dbReference type="GO" id="GO:0015074">
    <property type="term" value="P:DNA integration"/>
    <property type="evidence" value="ECO:0007669"/>
    <property type="project" value="UniProtKB-KW"/>
</dbReference>
<organism evidence="8 9">
    <name type="scientific">Candidatus Doudnabacteria bacterium RIFCSPHIGHO2_01_FULL_41_86</name>
    <dbReference type="NCBI Taxonomy" id="1817821"/>
    <lineage>
        <taxon>Bacteria</taxon>
        <taxon>Candidatus Doudnaibacteriota</taxon>
    </lineage>
</organism>
<comment type="caution">
    <text evidence="8">The sequence shown here is derived from an EMBL/GenBank/DDBJ whole genome shotgun (WGS) entry which is preliminary data.</text>
</comment>
<evidence type="ECO:0000256" key="4">
    <source>
        <dbReference type="ARBA" id="ARBA00023172"/>
    </source>
</evidence>
<keyword evidence="4" id="KW-0233">DNA recombination</keyword>
<dbReference type="CDD" id="cd00798">
    <property type="entry name" value="INT_XerDC_C"/>
    <property type="match status" value="1"/>
</dbReference>
<accession>A0A1F5N9Q1</accession>
<protein>
    <recommendedName>
        <fullName evidence="10">Tyrosine recombinase XerC</fullName>
    </recommendedName>
</protein>
<dbReference type="SUPFAM" id="SSF56349">
    <property type="entry name" value="DNA breaking-rejoining enzymes"/>
    <property type="match status" value="1"/>
</dbReference>
<dbReference type="InterPro" id="IPR044068">
    <property type="entry name" value="CB"/>
</dbReference>
<evidence type="ECO:0000313" key="9">
    <source>
        <dbReference type="Proteomes" id="UP000177610"/>
    </source>
</evidence>
<evidence type="ECO:0008006" key="10">
    <source>
        <dbReference type="Google" id="ProtNLM"/>
    </source>
</evidence>
<dbReference type="InterPro" id="IPR013762">
    <property type="entry name" value="Integrase-like_cat_sf"/>
</dbReference>
<sequence>MPETKSKLQRYYQQFLEYLEIERNRSKLTLRNYDHYLKRFVDFCASRGVNDPEDVDLELVRSFRLFLNRMTAKDKNLKIITQNYHLIALRSFLKYLARRDVKSLTAEKIELPKTPGRTVEFLDIDDVERLIKSTDEEKSKLTRLRDRAILEMLFSTGLRISELVSIKKDGLNLKRGEFAVRGKGDKMRLVFLSHKAIESLNQYLKERKDNSKALFIRHDAKESVDKQMESMSESASWRTGLTPRSIQRIIKKYAKLAGITKKITPHTLRHSFATDLLTNGADLRSVQELLGHSSISTTQIYTHLTNKRLRDVYENFHRLGK</sequence>
<gene>
    <name evidence="8" type="ORF">A2717_02000</name>
</gene>
<dbReference type="InterPro" id="IPR004107">
    <property type="entry name" value="Integrase_SAM-like_N"/>
</dbReference>
<reference evidence="8 9" key="1">
    <citation type="journal article" date="2016" name="Nat. Commun.">
        <title>Thousands of microbial genomes shed light on interconnected biogeochemical processes in an aquifer system.</title>
        <authorList>
            <person name="Anantharaman K."/>
            <person name="Brown C.T."/>
            <person name="Hug L.A."/>
            <person name="Sharon I."/>
            <person name="Castelle C.J."/>
            <person name="Probst A.J."/>
            <person name="Thomas B.C."/>
            <person name="Singh A."/>
            <person name="Wilkins M.J."/>
            <person name="Karaoz U."/>
            <person name="Brodie E.L."/>
            <person name="Williams K.H."/>
            <person name="Hubbard S.S."/>
            <person name="Banfield J.F."/>
        </authorList>
    </citation>
    <scope>NUCLEOTIDE SEQUENCE [LARGE SCALE GENOMIC DNA]</scope>
</reference>
<dbReference type="InterPro" id="IPR002104">
    <property type="entry name" value="Integrase_catalytic"/>
</dbReference>
<dbReference type="PANTHER" id="PTHR30349:SF41">
    <property type="entry name" value="INTEGRASE_RECOMBINASE PROTEIN MJ0367-RELATED"/>
    <property type="match status" value="1"/>
</dbReference>
<evidence type="ECO:0000259" key="7">
    <source>
        <dbReference type="PROSITE" id="PS51900"/>
    </source>
</evidence>
<dbReference type="AlphaFoldDB" id="A0A1F5N9Q1"/>
<feature type="domain" description="Tyr recombinase" evidence="6">
    <location>
        <begin position="117"/>
        <end position="314"/>
    </location>
</feature>
<name>A0A1F5N9Q1_9BACT</name>
<dbReference type="InterPro" id="IPR050090">
    <property type="entry name" value="Tyrosine_recombinase_XerCD"/>
</dbReference>
<proteinExistence type="inferred from homology"/>
<dbReference type="STRING" id="1817821.A2717_02000"/>
<feature type="domain" description="Core-binding (CB)" evidence="7">
    <location>
        <begin position="6"/>
        <end position="97"/>
    </location>
</feature>
<dbReference type="GO" id="GO:0003677">
    <property type="term" value="F:DNA binding"/>
    <property type="evidence" value="ECO:0007669"/>
    <property type="project" value="UniProtKB-UniRule"/>
</dbReference>
<dbReference type="InterPro" id="IPR011010">
    <property type="entry name" value="DNA_brk_join_enz"/>
</dbReference>
<dbReference type="PROSITE" id="PS51900">
    <property type="entry name" value="CB"/>
    <property type="match status" value="1"/>
</dbReference>
<dbReference type="Pfam" id="PF02899">
    <property type="entry name" value="Phage_int_SAM_1"/>
    <property type="match status" value="1"/>
</dbReference>
<dbReference type="EMBL" id="MFEH01000001">
    <property type="protein sequence ID" value="OGE74298.1"/>
    <property type="molecule type" value="Genomic_DNA"/>
</dbReference>
<dbReference type="SUPFAM" id="SSF47823">
    <property type="entry name" value="lambda integrase-like, N-terminal domain"/>
    <property type="match status" value="1"/>
</dbReference>
<dbReference type="PROSITE" id="PS51898">
    <property type="entry name" value="TYR_RECOMBINASE"/>
    <property type="match status" value="1"/>
</dbReference>
<evidence type="ECO:0000256" key="2">
    <source>
        <dbReference type="ARBA" id="ARBA00022908"/>
    </source>
</evidence>
<dbReference type="Pfam" id="PF00589">
    <property type="entry name" value="Phage_integrase"/>
    <property type="match status" value="1"/>
</dbReference>
<dbReference type="GO" id="GO:0006310">
    <property type="term" value="P:DNA recombination"/>
    <property type="evidence" value="ECO:0007669"/>
    <property type="project" value="UniProtKB-KW"/>
</dbReference>
<dbReference type="Gene3D" id="1.10.150.130">
    <property type="match status" value="1"/>
</dbReference>
<keyword evidence="2" id="KW-0229">DNA integration</keyword>
<evidence type="ECO:0000256" key="5">
    <source>
        <dbReference type="PROSITE-ProRule" id="PRU01248"/>
    </source>
</evidence>
<dbReference type="Gene3D" id="1.10.443.10">
    <property type="entry name" value="Intergrase catalytic core"/>
    <property type="match status" value="1"/>
</dbReference>
<keyword evidence="3 5" id="KW-0238">DNA-binding</keyword>
<evidence type="ECO:0000313" key="8">
    <source>
        <dbReference type="EMBL" id="OGE74298.1"/>
    </source>
</evidence>